<reference evidence="3 4" key="1">
    <citation type="submission" date="2019-09" db="EMBL/GenBank/DDBJ databases">
        <authorList>
            <person name="Cao W.R."/>
        </authorList>
    </citation>
    <scope>NUCLEOTIDE SEQUENCE [LARGE SCALE GENOMIC DNA]</scope>
    <source>
        <strain evidence="4">a4</strain>
    </source>
</reference>
<feature type="signal peptide" evidence="2">
    <location>
        <begin position="1"/>
        <end position="19"/>
    </location>
</feature>
<keyword evidence="2" id="KW-0732">Signal</keyword>
<dbReference type="EMBL" id="WAAU01000024">
    <property type="protein sequence ID" value="KAB1155131.1"/>
    <property type="molecule type" value="Genomic_DNA"/>
</dbReference>
<dbReference type="Proteomes" id="UP000467305">
    <property type="component" value="Unassembled WGS sequence"/>
</dbReference>
<sequence>MRTGILFLLAIMSLATVNANNTNKSTSKIGVTNRYDDVVTFVERGVQFHVFLNGDFDFNTHYKNTRYVDYYGRRTRVNRGVRIERDFKGRVRRVGNTFINYDSRGNVKRIGSVYIRYRFGQLSKVGNLTIRYDRWGNPRFYGNVKFDEYCGDDVYYNDNIDIDINIGGVFDYDDVYFYKRNFRRNYRQFKEDNDFYYYRAVPNAKIGKRSRIIKRRKQRRNHNDDLYFKATPEQKGKSRRNR</sequence>
<organism evidence="3 4">
    <name type="scientific">Tenacibaculum aiptasiae</name>
    <dbReference type="NCBI Taxonomy" id="426481"/>
    <lineage>
        <taxon>Bacteria</taxon>
        <taxon>Pseudomonadati</taxon>
        <taxon>Bacteroidota</taxon>
        <taxon>Flavobacteriia</taxon>
        <taxon>Flavobacteriales</taxon>
        <taxon>Flavobacteriaceae</taxon>
        <taxon>Tenacibaculum</taxon>
    </lineage>
</organism>
<evidence type="ECO:0000313" key="4">
    <source>
        <dbReference type="Proteomes" id="UP000467305"/>
    </source>
</evidence>
<name>A0A7J5AC25_9FLAO</name>
<evidence type="ECO:0000256" key="2">
    <source>
        <dbReference type="SAM" id="SignalP"/>
    </source>
</evidence>
<feature type="compositionally biased region" description="Basic and acidic residues" evidence="1">
    <location>
        <begin position="223"/>
        <end position="236"/>
    </location>
</feature>
<feature type="chain" id="PRO_5029742102" evidence="2">
    <location>
        <begin position="20"/>
        <end position="242"/>
    </location>
</feature>
<evidence type="ECO:0000256" key="1">
    <source>
        <dbReference type="SAM" id="MobiDB-lite"/>
    </source>
</evidence>
<proteinExistence type="predicted"/>
<dbReference type="AlphaFoldDB" id="A0A7J5AC25"/>
<comment type="caution">
    <text evidence="3">The sequence shown here is derived from an EMBL/GenBank/DDBJ whole genome shotgun (WGS) entry which is preliminary data.</text>
</comment>
<evidence type="ECO:0000313" key="3">
    <source>
        <dbReference type="EMBL" id="KAB1155131.1"/>
    </source>
</evidence>
<keyword evidence="4" id="KW-1185">Reference proteome</keyword>
<accession>A0A7J5AC25</accession>
<feature type="region of interest" description="Disordered" evidence="1">
    <location>
        <begin position="223"/>
        <end position="242"/>
    </location>
</feature>
<protein>
    <submittedName>
        <fullName evidence="3">Uncharacterized protein</fullName>
    </submittedName>
</protein>
<dbReference type="RefSeq" id="WP_150900248.1">
    <property type="nucleotide sequence ID" value="NZ_CANMHX010000002.1"/>
</dbReference>
<dbReference type="OrthoDB" id="750023at2"/>
<gene>
    <name evidence="3" type="ORF">F7018_11660</name>
</gene>